<dbReference type="InterPro" id="IPR050109">
    <property type="entry name" value="HTH-type_TetR-like_transc_reg"/>
</dbReference>
<keyword evidence="1" id="KW-0805">Transcription regulation</keyword>
<dbReference type="InterPro" id="IPR023772">
    <property type="entry name" value="DNA-bd_HTH_TetR-type_CS"/>
</dbReference>
<dbReference type="KEGG" id="nbr:O3I_008735"/>
<gene>
    <name evidence="7" type="ORF">O3I_008735</name>
</gene>
<keyword evidence="3" id="KW-0804">Transcription</keyword>
<evidence type="ECO:0000313" key="7">
    <source>
        <dbReference type="EMBL" id="AFT99709.1"/>
    </source>
</evidence>
<evidence type="ECO:0000313" key="8">
    <source>
        <dbReference type="Proteomes" id="UP000006304"/>
    </source>
</evidence>
<dbReference type="InterPro" id="IPR009057">
    <property type="entry name" value="Homeodomain-like_sf"/>
</dbReference>
<evidence type="ECO:0000256" key="1">
    <source>
        <dbReference type="ARBA" id="ARBA00023015"/>
    </source>
</evidence>
<dbReference type="eggNOG" id="COG1309">
    <property type="taxonomic scope" value="Bacteria"/>
</dbReference>
<keyword evidence="2 4" id="KW-0238">DNA-binding</keyword>
<organism evidence="7 8">
    <name type="scientific">Nocardia brasiliensis (strain ATCC 700358 / HUJEG-1)</name>
    <dbReference type="NCBI Taxonomy" id="1133849"/>
    <lineage>
        <taxon>Bacteria</taxon>
        <taxon>Bacillati</taxon>
        <taxon>Actinomycetota</taxon>
        <taxon>Actinomycetes</taxon>
        <taxon>Mycobacteriales</taxon>
        <taxon>Nocardiaceae</taxon>
        <taxon>Nocardia</taxon>
    </lineage>
</organism>
<evidence type="ECO:0000259" key="6">
    <source>
        <dbReference type="PROSITE" id="PS50977"/>
    </source>
</evidence>
<dbReference type="STRING" id="1133849.O3I_008735"/>
<dbReference type="Pfam" id="PF00440">
    <property type="entry name" value="TetR_N"/>
    <property type="match status" value="1"/>
</dbReference>
<dbReference type="Proteomes" id="UP000006304">
    <property type="component" value="Chromosome"/>
</dbReference>
<evidence type="ECO:0000256" key="4">
    <source>
        <dbReference type="PROSITE-ProRule" id="PRU00335"/>
    </source>
</evidence>
<sequence length="223" mass="24501">MIYHRVMQSTVDGDPGDGPPDLRARRRAQTQAEIHSAILELAIEHGYDRVTVDDIAARAGVSPRTFFRYFPTKDSAIAHDRWGFGRAIRRMATTVSGRTLRLADIESVYLGLIRDLVDDQQATDALARTHRVTADSAQLAAATFAAFDTENKAALELLAGQADFATRSRVRLLLLVAQGIMTAALAEWTDRHEADKATHASATDLLDIYTRLAAELRTPDALS</sequence>
<evidence type="ECO:0000256" key="3">
    <source>
        <dbReference type="ARBA" id="ARBA00023163"/>
    </source>
</evidence>
<feature type="domain" description="HTH tetR-type" evidence="6">
    <location>
        <begin position="28"/>
        <end position="88"/>
    </location>
</feature>
<dbReference type="AlphaFoldDB" id="K0ESB6"/>
<reference evidence="7 8" key="1">
    <citation type="journal article" date="2012" name="J. Bacteriol.">
        <title>Complete genome sequence of Nocardia brasiliensis HUJEG-1.</title>
        <authorList>
            <person name="Vera-Cabrera L."/>
            <person name="Ortiz-Lopez R."/>
            <person name="Elizondo-Gonzalez R."/>
            <person name="Perez-Maya A.A."/>
            <person name="Ocampo-Candiani J."/>
        </authorList>
    </citation>
    <scope>NUCLEOTIDE SEQUENCE [LARGE SCALE GENOMIC DNA]</scope>
    <source>
        <strain evidence="8">ATCC 700358</strain>
    </source>
</reference>
<feature type="DNA-binding region" description="H-T-H motif" evidence="4">
    <location>
        <begin position="51"/>
        <end position="70"/>
    </location>
</feature>
<dbReference type="PANTHER" id="PTHR30055:SF238">
    <property type="entry name" value="MYCOFACTOCIN BIOSYNTHESIS TRANSCRIPTIONAL REGULATOR MFTR-RELATED"/>
    <property type="match status" value="1"/>
</dbReference>
<feature type="region of interest" description="Disordered" evidence="5">
    <location>
        <begin position="1"/>
        <end position="29"/>
    </location>
</feature>
<protein>
    <submittedName>
        <fullName evidence="7">Transcriptional regulator</fullName>
    </submittedName>
</protein>
<evidence type="ECO:0000256" key="2">
    <source>
        <dbReference type="ARBA" id="ARBA00023125"/>
    </source>
</evidence>
<dbReference type="HOGENOM" id="CLU_069356_2_3_11"/>
<dbReference type="PRINTS" id="PR00455">
    <property type="entry name" value="HTHTETR"/>
</dbReference>
<dbReference type="InterPro" id="IPR001647">
    <property type="entry name" value="HTH_TetR"/>
</dbReference>
<dbReference type="EMBL" id="CP003876">
    <property type="protein sequence ID" value="AFT99709.1"/>
    <property type="molecule type" value="Genomic_DNA"/>
</dbReference>
<name>K0ESB6_NOCB7</name>
<proteinExistence type="predicted"/>
<dbReference type="SUPFAM" id="SSF46689">
    <property type="entry name" value="Homeodomain-like"/>
    <property type="match status" value="1"/>
</dbReference>
<dbReference type="PANTHER" id="PTHR30055">
    <property type="entry name" value="HTH-TYPE TRANSCRIPTIONAL REGULATOR RUTR"/>
    <property type="match status" value="1"/>
</dbReference>
<dbReference type="PROSITE" id="PS50977">
    <property type="entry name" value="HTH_TETR_2"/>
    <property type="match status" value="1"/>
</dbReference>
<dbReference type="GO" id="GO:0003700">
    <property type="term" value="F:DNA-binding transcription factor activity"/>
    <property type="evidence" value="ECO:0007669"/>
    <property type="project" value="TreeGrafter"/>
</dbReference>
<evidence type="ECO:0000256" key="5">
    <source>
        <dbReference type="SAM" id="MobiDB-lite"/>
    </source>
</evidence>
<keyword evidence="8" id="KW-1185">Reference proteome</keyword>
<dbReference type="Gene3D" id="1.10.357.10">
    <property type="entry name" value="Tetracycline Repressor, domain 2"/>
    <property type="match status" value="1"/>
</dbReference>
<dbReference type="GO" id="GO:0000976">
    <property type="term" value="F:transcription cis-regulatory region binding"/>
    <property type="evidence" value="ECO:0007669"/>
    <property type="project" value="TreeGrafter"/>
</dbReference>
<dbReference type="PROSITE" id="PS01081">
    <property type="entry name" value="HTH_TETR_1"/>
    <property type="match status" value="1"/>
</dbReference>
<accession>K0ESB6</accession>